<accession>A0ABD3PLT8</accession>
<sequence length="407" mass="45939">MSIYLATNSVCVCRNISRGCLNPRTKGCVRSSTTNTHRQHEHPHRRRKLAAGLTAAASIAGLSVYTRYERRKKLATLTPAAEGGLLISSSSDEISKAGFKPKYDVSSLIETITRAGLVGGTKSVKDELDTLRKWHVQRGYNGGLVVRDLSRPLFNLDLFHSDKKESGSDEELNVSNDVGLMNQRECYYLYYEIHSNGETRQQLFCRGTTLLSDVMTCLQTWFEYDEELGCRVHHGFNKHANRIVEDVIPLLVPPSNKSTIEICGHSLGGAVAMLVAIKLRKRGYFVTKVTSVAGPRFCRGIEEREVLEKWLPARTIRIEDDLDLVTYLPPFGVSIGDKLWLVSDYFDGKLKDEVYMLPGECMEDGTGVNDFTESVWLNLRLFESLRKQHVTHRVMSYVEKLKQIQGK</sequence>
<dbReference type="PANTHER" id="PTHR45856:SF21">
    <property type="entry name" value="FUNGAL LIPASE-LIKE DOMAIN-CONTAINING PROTEIN"/>
    <property type="match status" value="1"/>
</dbReference>
<dbReference type="InterPro" id="IPR051218">
    <property type="entry name" value="Sec_MonoDiacylglyc_Lipase"/>
</dbReference>
<feature type="domain" description="Fungal lipase-type" evidence="1">
    <location>
        <begin position="204"/>
        <end position="331"/>
    </location>
</feature>
<keyword evidence="3" id="KW-1185">Reference proteome</keyword>
<dbReference type="Gene3D" id="3.40.50.1820">
    <property type="entry name" value="alpha/beta hydrolase"/>
    <property type="match status" value="1"/>
</dbReference>
<dbReference type="InterPro" id="IPR002921">
    <property type="entry name" value="Fungal_lipase-type"/>
</dbReference>
<organism evidence="2 3">
    <name type="scientific">Cyclotella atomus</name>
    <dbReference type="NCBI Taxonomy" id="382360"/>
    <lineage>
        <taxon>Eukaryota</taxon>
        <taxon>Sar</taxon>
        <taxon>Stramenopiles</taxon>
        <taxon>Ochrophyta</taxon>
        <taxon>Bacillariophyta</taxon>
        <taxon>Coscinodiscophyceae</taxon>
        <taxon>Thalassiosirophycidae</taxon>
        <taxon>Stephanodiscales</taxon>
        <taxon>Stephanodiscaceae</taxon>
        <taxon>Cyclotella</taxon>
    </lineage>
</organism>
<evidence type="ECO:0000313" key="2">
    <source>
        <dbReference type="EMBL" id="KAL3789038.1"/>
    </source>
</evidence>
<dbReference type="Pfam" id="PF01764">
    <property type="entry name" value="Lipase_3"/>
    <property type="match status" value="1"/>
</dbReference>
<dbReference type="Proteomes" id="UP001530400">
    <property type="component" value="Unassembled WGS sequence"/>
</dbReference>
<reference evidence="2 3" key="1">
    <citation type="submission" date="2024-10" db="EMBL/GenBank/DDBJ databases">
        <title>Updated reference genomes for cyclostephanoid diatoms.</title>
        <authorList>
            <person name="Roberts W.R."/>
            <person name="Alverson A.J."/>
        </authorList>
    </citation>
    <scope>NUCLEOTIDE SEQUENCE [LARGE SCALE GENOMIC DNA]</scope>
    <source>
        <strain evidence="2 3">AJA010-31</strain>
    </source>
</reference>
<dbReference type="SUPFAM" id="SSF53474">
    <property type="entry name" value="alpha/beta-Hydrolases"/>
    <property type="match status" value="1"/>
</dbReference>
<dbReference type="EMBL" id="JALLPJ020000539">
    <property type="protein sequence ID" value="KAL3789038.1"/>
    <property type="molecule type" value="Genomic_DNA"/>
</dbReference>
<evidence type="ECO:0000259" key="1">
    <source>
        <dbReference type="Pfam" id="PF01764"/>
    </source>
</evidence>
<dbReference type="InterPro" id="IPR029058">
    <property type="entry name" value="AB_hydrolase_fold"/>
</dbReference>
<gene>
    <name evidence="2" type="ORF">ACHAWO_004595</name>
</gene>
<comment type="caution">
    <text evidence="2">The sequence shown here is derived from an EMBL/GenBank/DDBJ whole genome shotgun (WGS) entry which is preliminary data.</text>
</comment>
<evidence type="ECO:0000313" key="3">
    <source>
        <dbReference type="Proteomes" id="UP001530400"/>
    </source>
</evidence>
<name>A0ABD3PLT8_9STRA</name>
<dbReference type="AlphaFoldDB" id="A0ABD3PLT8"/>
<protein>
    <recommendedName>
        <fullName evidence="1">Fungal lipase-type domain-containing protein</fullName>
    </recommendedName>
</protein>
<proteinExistence type="predicted"/>
<dbReference type="PANTHER" id="PTHR45856">
    <property type="entry name" value="ALPHA/BETA-HYDROLASES SUPERFAMILY PROTEIN"/>
    <property type="match status" value="1"/>
</dbReference>